<dbReference type="Proteomes" id="UP001302329">
    <property type="component" value="Unassembled WGS sequence"/>
</dbReference>
<evidence type="ECO:0000313" key="2">
    <source>
        <dbReference type="Proteomes" id="UP001302329"/>
    </source>
</evidence>
<dbReference type="RefSeq" id="WP_323357801.1">
    <property type="nucleotide sequence ID" value="NZ_JAYGHY010000071.1"/>
</dbReference>
<dbReference type="InterPro" id="IPR025332">
    <property type="entry name" value="DUF4238"/>
</dbReference>
<reference evidence="1 2" key="1">
    <citation type="submission" date="2023-12" db="EMBL/GenBank/DDBJ databases">
        <title>Baltic Sea Cyanobacteria.</title>
        <authorList>
            <person name="Delbaje E."/>
            <person name="Fewer D.P."/>
            <person name="Shishido T.K."/>
        </authorList>
    </citation>
    <scope>NUCLEOTIDE SEQUENCE [LARGE SCALE GENOMIC DNA]</scope>
    <source>
        <strain evidence="1 2">UHCC 0281</strain>
    </source>
</reference>
<accession>A0ABU5SZR6</accession>
<dbReference type="Pfam" id="PF14022">
    <property type="entry name" value="DUF4238"/>
    <property type="match status" value="1"/>
</dbReference>
<gene>
    <name evidence="1" type="ORF">VB739_14880</name>
</gene>
<dbReference type="EMBL" id="JAYGHY010000071">
    <property type="protein sequence ID" value="MEA5443840.1"/>
    <property type="molecule type" value="Genomic_DNA"/>
</dbReference>
<proteinExistence type="predicted"/>
<name>A0ABU5SZR6_9CYAN</name>
<organism evidence="1 2">
    <name type="scientific">Cyanobium gracile UHCC 0281</name>
    <dbReference type="NCBI Taxonomy" id="3110309"/>
    <lineage>
        <taxon>Bacteria</taxon>
        <taxon>Bacillati</taxon>
        <taxon>Cyanobacteriota</taxon>
        <taxon>Cyanophyceae</taxon>
        <taxon>Synechococcales</taxon>
        <taxon>Prochlorococcaceae</taxon>
        <taxon>Cyanobium</taxon>
    </lineage>
</organism>
<evidence type="ECO:0000313" key="1">
    <source>
        <dbReference type="EMBL" id="MEA5443840.1"/>
    </source>
</evidence>
<protein>
    <submittedName>
        <fullName evidence="1">DUF4238 domain-containing protein</fullName>
    </submittedName>
</protein>
<keyword evidence="2" id="KW-1185">Reference proteome</keyword>
<sequence>MASNKNQHYVPRCYLRAFTEHGDGVRINLFNTDRRRVIPLVSARHQCSRDYFYGSDAELEAAIQLLERSYSEVLRRITQDSYALTDEDSALLRRFWLFQYLRTEAASQRSVEVLNAATDAMGLSGVEYRAEIKRAVLHAMRTFVENIDIMDDMSTCLVRNESRAPFITSDDPAILTNRLYLECLPRLGKSFGLSQSGNIMVLPLTPSILFLGFDRNIYTVRDKKGWCSLKAADDARAYNQHQMSNCRANLFFQENHYGSEVGIEFAKIADRRPPARHRIHTMIFDRSEGDHDFYRVVEPEEAREQGEMMVHMEAVYPAPPRWPIHLGVKPKGIVFTNGTGAGYLRSPERRIGKERPFRRVTLSLFGSPRSGITLA</sequence>
<comment type="caution">
    <text evidence="1">The sequence shown here is derived from an EMBL/GenBank/DDBJ whole genome shotgun (WGS) entry which is preliminary data.</text>
</comment>